<dbReference type="SUPFAM" id="SSF53756">
    <property type="entry name" value="UDP-Glycosyltransferase/glycogen phosphorylase"/>
    <property type="match status" value="1"/>
</dbReference>
<sequence length="403" mass="45376">MKKDVIIVSTLAGGGHKSAMYSLGESLQRFTPELRVGYFESRVEAIARAHCIVYSKCQRLYDSFYNLMEYDAVRGTYFCSTRHMIDKLKAELTLFIAEQMAPVVVSTHFMQTYALLQLKVQYGTDVKIVAYVPDFDESLVHVPVYRGLLPDAVIAQSPSYLVKLQRKYAYLPQQTVQAGYMPRPSFSAVRQLSAQAARAALREQQLPSISHLSLHRFTVVATGGTYWVEHLYPAFKQLAEQNAFDWEHSQILIVCGNNRRAFEKFSHLAARTSRNIFALPFLNPEQMALVFRSADTTVLSGIAPATLYELLETDAGPIFIHRINPGPEKFNLRVVQAAALADYRPKRAELLSTLEFLSRHPKAAQAAKADFCQRAQRERVAAQARAKAVAEFLEKMLVARCAS</sequence>
<accession>A0A395M3Y4</accession>
<gene>
    <name evidence="1" type="ORF">D0433_00195</name>
</gene>
<dbReference type="EMBL" id="PHFL01000001">
    <property type="protein sequence ID" value="RFM25487.1"/>
    <property type="molecule type" value="Genomic_DNA"/>
</dbReference>
<organism evidence="1 2">
    <name type="scientific">Candidatus Thermochlorobacter aerophilus</name>
    <dbReference type="NCBI Taxonomy" id="1868324"/>
    <lineage>
        <taxon>Bacteria</taxon>
        <taxon>Pseudomonadati</taxon>
        <taxon>Chlorobiota</taxon>
        <taxon>Chlorobiia</taxon>
        <taxon>Chlorobiales</taxon>
        <taxon>Candidatus Thermochlorobacteriaceae</taxon>
        <taxon>Candidatus Thermochlorobacter</taxon>
    </lineage>
</organism>
<comment type="caution">
    <text evidence="1">The sequence shown here is derived from an EMBL/GenBank/DDBJ whole genome shotgun (WGS) entry which is preliminary data.</text>
</comment>
<evidence type="ECO:0000313" key="2">
    <source>
        <dbReference type="Proteomes" id="UP000266389"/>
    </source>
</evidence>
<evidence type="ECO:0008006" key="3">
    <source>
        <dbReference type="Google" id="ProtNLM"/>
    </source>
</evidence>
<dbReference type="PANTHER" id="PTHR43025">
    <property type="entry name" value="MONOGALACTOSYLDIACYLGLYCEROL SYNTHASE"/>
    <property type="match status" value="1"/>
</dbReference>
<dbReference type="InterPro" id="IPR050519">
    <property type="entry name" value="Glycosyltransf_28_UgtP"/>
</dbReference>
<name>A0A395M3Y4_9BACT</name>
<dbReference type="AlphaFoldDB" id="A0A395M3Y4"/>
<dbReference type="PANTHER" id="PTHR43025:SF3">
    <property type="entry name" value="MONOGALACTOSYLDIACYLGLYCEROL SYNTHASE 1, CHLOROPLASTIC"/>
    <property type="match status" value="1"/>
</dbReference>
<protein>
    <recommendedName>
        <fullName evidence="3">Diacylglycerol glucosyltransferase N-terminal domain-containing protein</fullName>
    </recommendedName>
</protein>
<evidence type="ECO:0000313" key="1">
    <source>
        <dbReference type="EMBL" id="RFM25487.1"/>
    </source>
</evidence>
<reference evidence="1 2" key="1">
    <citation type="journal article" date="2011" name="ISME J.">
        <title>Community ecology of hot spring cyanobacterial mats: predominant populations and their functional potential.</title>
        <authorList>
            <person name="Klatt C.G."/>
            <person name="Wood J.M."/>
            <person name="Rusch D.B."/>
            <person name="Bateson M.M."/>
            <person name="Hamamura N."/>
            <person name="Heidelberg J.F."/>
            <person name="Grossman A.R."/>
            <person name="Bhaya D."/>
            <person name="Cohan F.M."/>
            <person name="Kuhl M."/>
            <person name="Bryant D.A."/>
            <person name="Ward D.M."/>
        </authorList>
    </citation>
    <scope>NUCLEOTIDE SEQUENCE [LARGE SCALE GENOMIC DNA]</scope>
    <source>
        <strain evidence="1">OS</strain>
    </source>
</reference>
<proteinExistence type="predicted"/>
<dbReference type="Proteomes" id="UP000266389">
    <property type="component" value="Unassembled WGS sequence"/>
</dbReference>